<comment type="caution">
    <text evidence="2">The sequence shown here is derived from an EMBL/GenBank/DDBJ whole genome shotgun (WGS) entry which is preliminary data.</text>
</comment>
<dbReference type="Pfam" id="PF25794">
    <property type="entry name" value="SACS"/>
    <property type="match status" value="1"/>
</dbReference>
<reference evidence="2" key="2">
    <citation type="journal article" date="2024" name="Plant">
        <title>Genomic evolution and insights into agronomic trait innovations of Sesamum species.</title>
        <authorList>
            <person name="Miao H."/>
            <person name="Wang L."/>
            <person name="Qu L."/>
            <person name="Liu H."/>
            <person name="Sun Y."/>
            <person name="Le M."/>
            <person name="Wang Q."/>
            <person name="Wei S."/>
            <person name="Zheng Y."/>
            <person name="Lin W."/>
            <person name="Duan Y."/>
            <person name="Cao H."/>
            <person name="Xiong S."/>
            <person name="Wang X."/>
            <person name="Wei L."/>
            <person name="Li C."/>
            <person name="Ma Q."/>
            <person name="Ju M."/>
            <person name="Zhao R."/>
            <person name="Li G."/>
            <person name="Mu C."/>
            <person name="Tian Q."/>
            <person name="Mei H."/>
            <person name="Zhang T."/>
            <person name="Gao T."/>
            <person name="Zhang H."/>
        </authorList>
    </citation>
    <scope>NUCLEOTIDE SEQUENCE</scope>
    <source>
        <strain evidence="2">G02</strain>
    </source>
</reference>
<protein>
    <submittedName>
        <fullName evidence="2">Sacsin</fullName>
    </submittedName>
</protein>
<dbReference type="NCBIfam" id="NF047352">
    <property type="entry name" value="P_loop_sacsin"/>
    <property type="match status" value="1"/>
</dbReference>
<gene>
    <name evidence="2" type="ORF">Sradi_3348800</name>
</gene>
<dbReference type="InterPro" id="IPR036890">
    <property type="entry name" value="HATPase_C_sf"/>
</dbReference>
<dbReference type="PANTHER" id="PTHR15600">
    <property type="entry name" value="SACSIN"/>
    <property type="match status" value="1"/>
</dbReference>
<evidence type="ECO:0000313" key="2">
    <source>
        <dbReference type="EMBL" id="KAL0374331.1"/>
    </source>
</evidence>
<dbReference type="SUPFAM" id="SSF55874">
    <property type="entry name" value="ATPase domain of HSP90 chaperone/DNA topoisomerase II/histidine kinase"/>
    <property type="match status" value="1"/>
</dbReference>
<dbReference type="EMBL" id="JACGWJ010000014">
    <property type="protein sequence ID" value="KAL0374331.1"/>
    <property type="molecule type" value="Genomic_DNA"/>
</dbReference>
<dbReference type="AlphaFoldDB" id="A0AAW2R2R1"/>
<sequence>MVIFSHDIAEKLGVRSFRRILLAESADSMNLSLSGAAEAFGQHESLTTRLRHILEMYADGPAVLFELVQNAEDAGASNVTFLLDKTHYGTSSLLSPEMGDWQGPALYCFNDSIFSPQDLYAISRIGQESKLEKPFAIGRFGLGFNCVYHFTDIPAFVSGENIVMFDPHACNLPGISPTHPGLGLNLRAEKSLEQFPDQFSPFLHFGCDLQRPFPGTLFRFALRSANAASRSQIKKEVYAPSDVLSLFSSFSEVVSATLLFLRNLDGLSKDQFLQKLSKSIDRNVPWRSQKLLVSEQNPAATPINSVEIGQKLGGSEENLDESFPNTADILQKLQASTRSTLDFDGRAFCFLPLPISTGGFGPWTSLIRKFYQFVSESGLCVLYTKARGGQWISTKQAIFPDHNFDKAWELLEALSNAGLPVVSIPKEIVNRFMEICPSLHFLTPQLLRTLLIRRSREFTDRNAMILTLEYCLLDLRSPVISKNFYGLPLIPLSSGAFAKLDKRGLSEQIYVTRADGYSLLKDSIPHQLVDCEISDHLYHKLCALAESKDFNISFLTCQLLENILMRVIPAEWHYAKQVLWVPGNQGHPSVEWVTSVELSEIVL</sequence>
<dbReference type="InterPro" id="IPR058210">
    <property type="entry name" value="SACS/Nov_dom"/>
</dbReference>
<dbReference type="InterPro" id="IPR052972">
    <property type="entry name" value="Sacsin_chaperone_reg"/>
</dbReference>
<dbReference type="PANTHER" id="PTHR15600:SF42">
    <property type="entry name" value="SACSIN"/>
    <property type="match status" value="1"/>
</dbReference>
<organism evidence="2">
    <name type="scientific">Sesamum radiatum</name>
    <name type="common">Black benniseed</name>
    <dbReference type="NCBI Taxonomy" id="300843"/>
    <lineage>
        <taxon>Eukaryota</taxon>
        <taxon>Viridiplantae</taxon>
        <taxon>Streptophyta</taxon>
        <taxon>Embryophyta</taxon>
        <taxon>Tracheophyta</taxon>
        <taxon>Spermatophyta</taxon>
        <taxon>Magnoliopsida</taxon>
        <taxon>eudicotyledons</taxon>
        <taxon>Gunneridae</taxon>
        <taxon>Pentapetalae</taxon>
        <taxon>asterids</taxon>
        <taxon>lamiids</taxon>
        <taxon>Lamiales</taxon>
        <taxon>Pedaliaceae</taxon>
        <taxon>Sesamum</taxon>
    </lineage>
</organism>
<accession>A0AAW2R2R1</accession>
<feature type="domain" description="Sacsin/Nov" evidence="1">
    <location>
        <begin position="43"/>
        <end position="268"/>
    </location>
</feature>
<reference evidence="2" key="1">
    <citation type="submission" date="2020-06" db="EMBL/GenBank/DDBJ databases">
        <authorList>
            <person name="Li T."/>
            <person name="Hu X."/>
            <person name="Zhang T."/>
            <person name="Song X."/>
            <person name="Zhang H."/>
            <person name="Dai N."/>
            <person name="Sheng W."/>
            <person name="Hou X."/>
            <person name="Wei L."/>
        </authorList>
    </citation>
    <scope>NUCLEOTIDE SEQUENCE</scope>
    <source>
        <strain evidence="2">G02</strain>
        <tissue evidence="2">Leaf</tissue>
    </source>
</reference>
<name>A0AAW2R2R1_SESRA</name>
<evidence type="ECO:0000259" key="1">
    <source>
        <dbReference type="Pfam" id="PF25794"/>
    </source>
</evidence>
<dbReference type="GO" id="GO:0030544">
    <property type="term" value="F:Hsp70 protein binding"/>
    <property type="evidence" value="ECO:0007669"/>
    <property type="project" value="TreeGrafter"/>
</dbReference>
<proteinExistence type="predicted"/>